<proteinExistence type="predicted"/>
<reference evidence="1" key="1">
    <citation type="submission" date="2021-01" db="EMBL/GenBank/DDBJ databases">
        <authorList>
            <person name="Corre E."/>
            <person name="Pelletier E."/>
            <person name="Niang G."/>
            <person name="Scheremetjew M."/>
            <person name="Finn R."/>
            <person name="Kale V."/>
            <person name="Holt S."/>
            <person name="Cochrane G."/>
            <person name="Meng A."/>
            <person name="Brown T."/>
            <person name="Cohen L."/>
        </authorList>
    </citation>
    <scope>NUCLEOTIDE SEQUENCE</scope>
    <source>
        <strain evidence="1">PLY429</strain>
    </source>
</reference>
<accession>A0A7S1X5T1</accession>
<organism evidence="1">
    <name type="scientific">Tetraselmis chuii</name>
    <dbReference type="NCBI Taxonomy" id="63592"/>
    <lineage>
        <taxon>Eukaryota</taxon>
        <taxon>Viridiplantae</taxon>
        <taxon>Chlorophyta</taxon>
        <taxon>core chlorophytes</taxon>
        <taxon>Chlorodendrophyceae</taxon>
        <taxon>Chlorodendrales</taxon>
        <taxon>Chlorodendraceae</taxon>
        <taxon>Tetraselmis</taxon>
    </lineage>
</organism>
<dbReference type="PANTHER" id="PTHR34044">
    <property type="entry name" value="NUCLEAR PROTEIN"/>
    <property type="match status" value="1"/>
</dbReference>
<evidence type="ECO:0000313" key="1">
    <source>
        <dbReference type="EMBL" id="CAD9210084.1"/>
    </source>
</evidence>
<sequence>MAATAYSAAGLVSCTGGSARTLAPSLRLKASTSSLRVSSSALSRGSHVRVNPLTFRTSTLRSTAPLTRQVLTMASASATPAIIVGKGRVGQALLDMGPSEDVILGRGEPIAGPEGPIIVCTRNNDLQGVVDATPPERRDDLVFIQNGMLQPWLDAAGLGDNTQVLVFFAVAKLGDTPQDGKTDVNPEGLTAAYGKHAQSVADRLSNGGLSCKVLGRVAFQKAMLEKLIWIAAFMLVGAKYGGTVGDVERDHREDVTLLIKELASAGAAELGISLDAGYVDRLTAYARTVAHFPTAVKEFEWRNGWFYDISKRAMTDGKPDPCPTHTAWLKEVGAI</sequence>
<dbReference type="EMBL" id="HBGG01023693">
    <property type="protein sequence ID" value="CAD9210084.1"/>
    <property type="molecule type" value="Transcribed_RNA"/>
</dbReference>
<dbReference type="PANTHER" id="PTHR34044:SF1">
    <property type="entry name" value="NUCLEAR PROTEIN"/>
    <property type="match status" value="1"/>
</dbReference>
<name>A0A7S1X5T1_9CHLO</name>
<protein>
    <submittedName>
        <fullName evidence="1">Uncharacterized protein</fullName>
    </submittedName>
</protein>
<gene>
    <name evidence="1" type="ORF">TCHU04912_LOCUS12323</name>
</gene>
<dbReference type="AlphaFoldDB" id="A0A7S1X5T1"/>